<evidence type="ECO:0000256" key="8">
    <source>
        <dbReference type="RuleBase" id="RU000612"/>
    </source>
</evidence>
<evidence type="ECO:0000256" key="4">
    <source>
        <dbReference type="ARBA" id="ARBA00023152"/>
    </source>
</evidence>
<dbReference type="Pfam" id="PF00342">
    <property type="entry name" value="PGI"/>
    <property type="match status" value="1"/>
</dbReference>
<dbReference type="EMBL" id="SMFQ01000004">
    <property type="protein sequence ID" value="TCJ84928.1"/>
    <property type="molecule type" value="Genomic_DNA"/>
</dbReference>
<comment type="function">
    <text evidence="7">Catalyzes the reversible isomerization of glucose-6-phosphate to fructose-6-phosphate.</text>
</comment>
<feature type="active site" evidence="7">
    <location>
        <position position="519"/>
    </location>
</feature>
<dbReference type="FunFam" id="1.10.1390.10:FF:000001">
    <property type="entry name" value="Glucose-6-phosphate isomerase"/>
    <property type="match status" value="1"/>
</dbReference>
<dbReference type="GO" id="GO:0048029">
    <property type="term" value="F:monosaccharide binding"/>
    <property type="evidence" value="ECO:0007669"/>
    <property type="project" value="TreeGrafter"/>
</dbReference>
<dbReference type="HAMAP" id="MF_00473">
    <property type="entry name" value="G6P_isomerase"/>
    <property type="match status" value="1"/>
</dbReference>
<sequence>MANTNKEKPSLTTLPAYKKLQKHFAQVSQLHMRRLFSVDPQRVNKYSIEYNGLFLDYSKNRISHETIPLLCELAKEADLESWRERMFSGEKINNTEGRAVLHTALRNRTNTPIMVDGEDIMPMINSTIDKMDAFSEKVRKGSWKGYTGKKITNIVNVGIGGSDLGPKMVYEALTPYHHKRLSVNFISNVDGAHIDQSLEKLNPETTLFVISSKTFTTQETLTNAHVAREWFLQSAVDEAHISKHFVAVSTNREGVIKFGIDPENMFEFWDWVGGRYSLWSAIGLSVVLAVGMKKFKKMLSGAHSMDQHFREAPLEQNMPVILAMLGIWYNNFFEAESYGIFPYDHYLRSLTMYLEQADMESNGKSVDRDGRKVDYATGPIIWGMSGINGQHAFYQSIHQGTKMIPSDFIVSMLTHSTHQDQHNIMFANALAQTEALMRGRNFDETLADIKASDADLGDIEKRIHHMVFEGNHPTNTILIRKLTPRTLGMLLALYEHKIFVQGIVWNLNSFDQWGVELGKQLTKTILEDIDQPYEVRSHDGSTNTLINYYRDVIGVGTE</sequence>
<evidence type="ECO:0000256" key="1">
    <source>
        <dbReference type="ARBA" id="ARBA00004926"/>
    </source>
</evidence>
<reference evidence="9 10" key="1">
    <citation type="submission" date="2019-03" db="EMBL/GenBank/DDBJ databases">
        <title>Genomic Encyclopedia of Type Strains, Phase IV (KMG-IV): sequencing the most valuable type-strain genomes for metagenomic binning, comparative biology and taxonomic classification.</title>
        <authorList>
            <person name="Goeker M."/>
        </authorList>
    </citation>
    <scope>NUCLEOTIDE SEQUENCE [LARGE SCALE GENOMIC DNA]</scope>
    <source>
        <strain evidence="9 10">DSM 24830</strain>
    </source>
</reference>
<dbReference type="AlphaFoldDB" id="A0A4R1F0A1"/>
<name>A0A4R1F0A1_9GAMM</name>
<comment type="pathway">
    <text evidence="7">Carbohydrate biosynthesis; gluconeogenesis.</text>
</comment>
<dbReference type="PANTHER" id="PTHR11469:SF1">
    <property type="entry name" value="GLUCOSE-6-PHOSPHATE ISOMERASE"/>
    <property type="match status" value="1"/>
</dbReference>
<evidence type="ECO:0000256" key="6">
    <source>
        <dbReference type="ARBA" id="ARBA00029321"/>
    </source>
</evidence>
<dbReference type="InterPro" id="IPR023096">
    <property type="entry name" value="G6P_Isomerase_C"/>
</dbReference>
<dbReference type="UniPathway" id="UPA00109">
    <property type="reaction ID" value="UER00181"/>
</dbReference>
<dbReference type="GO" id="GO:0051156">
    <property type="term" value="P:glucose 6-phosphate metabolic process"/>
    <property type="evidence" value="ECO:0007669"/>
    <property type="project" value="TreeGrafter"/>
</dbReference>
<dbReference type="OrthoDB" id="140919at2"/>
<feature type="active site" evidence="7">
    <location>
        <position position="391"/>
    </location>
</feature>
<dbReference type="PROSITE" id="PS51463">
    <property type="entry name" value="P_GLUCOSE_ISOMERASE_3"/>
    <property type="match status" value="1"/>
</dbReference>
<evidence type="ECO:0000256" key="2">
    <source>
        <dbReference type="ARBA" id="ARBA00006604"/>
    </source>
</evidence>
<dbReference type="UniPathway" id="UPA00138"/>
<dbReference type="GO" id="GO:0006096">
    <property type="term" value="P:glycolytic process"/>
    <property type="evidence" value="ECO:0007669"/>
    <property type="project" value="UniProtKB-UniRule"/>
</dbReference>
<keyword evidence="3 7" id="KW-0312">Gluconeogenesis</keyword>
<dbReference type="PROSITE" id="PS00174">
    <property type="entry name" value="P_GLUCOSE_ISOMERASE_2"/>
    <property type="match status" value="1"/>
</dbReference>
<keyword evidence="4 7" id="KW-0324">Glycolysis</keyword>
<dbReference type="GO" id="GO:0006094">
    <property type="term" value="P:gluconeogenesis"/>
    <property type="evidence" value="ECO:0007669"/>
    <property type="project" value="UniProtKB-UniRule"/>
</dbReference>
<dbReference type="RefSeq" id="WP_131906652.1">
    <property type="nucleotide sequence ID" value="NZ_BAAAFU010000006.1"/>
</dbReference>
<keyword evidence="5 7" id="KW-0413">Isomerase</keyword>
<comment type="caution">
    <text evidence="9">The sequence shown here is derived from an EMBL/GenBank/DDBJ whole genome shotgun (WGS) entry which is preliminary data.</text>
</comment>
<dbReference type="SUPFAM" id="SSF53697">
    <property type="entry name" value="SIS domain"/>
    <property type="match status" value="1"/>
</dbReference>
<dbReference type="CDD" id="cd05016">
    <property type="entry name" value="SIS_PGI_2"/>
    <property type="match status" value="1"/>
</dbReference>
<dbReference type="Gene3D" id="3.40.50.10490">
    <property type="entry name" value="Glucose-6-phosphate isomerase like protein, domain 1"/>
    <property type="match status" value="2"/>
</dbReference>
<evidence type="ECO:0000256" key="3">
    <source>
        <dbReference type="ARBA" id="ARBA00022432"/>
    </source>
</evidence>
<dbReference type="InterPro" id="IPR001672">
    <property type="entry name" value="G6P_Isomerase"/>
</dbReference>
<comment type="catalytic activity">
    <reaction evidence="6 7 8">
        <text>alpha-D-glucose 6-phosphate = beta-D-fructose 6-phosphate</text>
        <dbReference type="Rhea" id="RHEA:11816"/>
        <dbReference type="ChEBI" id="CHEBI:57634"/>
        <dbReference type="ChEBI" id="CHEBI:58225"/>
        <dbReference type="EC" id="5.3.1.9"/>
    </reaction>
</comment>
<dbReference type="GO" id="GO:0097367">
    <property type="term" value="F:carbohydrate derivative binding"/>
    <property type="evidence" value="ECO:0007669"/>
    <property type="project" value="InterPro"/>
</dbReference>
<comment type="pathway">
    <text evidence="1 7 8">Carbohydrate degradation; glycolysis; D-glyceraldehyde 3-phosphate and glycerone phosphate from D-glucose: step 2/4.</text>
</comment>
<evidence type="ECO:0000313" key="10">
    <source>
        <dbReference type="Proteomes" id="UP000294887"/>
    </source>
</evidence>
<dbReference type="InterPro" id="IPR035476">
    <property type="entry name" value="SIS_PGI_1"/>
</dbReference>
<keyword evidence="10" id="KW-1185">Reference proteome</keyword>
<comment type="similarity">
    <text evidence="2 7 8">Belongs to the GPI family.</text>
</comment>
<protein>
    <recommendedName>
        <fullName evidence="7">Glucose-6-phosphate isomerase</fullName>
        <shortName evidence="7">GPI</shortName>
        <ecNumber evidence="7">5.3.1.9</ecNumber>
    </recommendedName>
    <alternativeName>
        <fullName evidence="7">Phosphoglucose isomerase</fullName>
        <shortName evidence="7">PGI</shortName>
    </alternativeName>
    <alternativeName>
        <fullName evidence="7">Phosphohexose isomerase</fullName>
        <shortName evidence="7">PHI</shortName>
    </alternativeName>
</protein>
<feature type="active site" description="Proton donor" evidence="7">
    <location>
        <position position="360"/>
    </location>
</feature>
<proteinExistence type="inferred from homology"/>
<dbReference type="PRINTS" id="PR00662">
    <property type="entry name" value="G6PISOMERASE"/>
</dbReference>
<dbReference type="EC" id="5.3.1.9" evidence="7"/>
<organism evidence="9 10">
    <name type="scientific">Cocleimonas flava</name>
    <dbReference type="NCBI Taxonomy" id="634765"/>
    <lineage>
        <taxon>Bacteria</taxon>
        <taxon>Pseudomonadati</taxon>
        <taxon>Pseudomonadota</taxon>
        <taxon>Gammaproteobacteria</taxon>
        <taxon>Thiotrichales</taxon>
        <taxon>Thiotrichaceae</taxon>
        <taxon>Cocleimonas</taxon>
    </lineage>
</organism>
<dbReference type="Gene3D" id="1.10.1390.10">
    <property type="match status" value="1"/>
</dbReference>
<dbReference type="InterPro" id="IPR018189">
    <property type="entry name" value="Phosphoglucose_isomerase_CS"/>
</dbReference>
<dbReference type="CDD" id="cd05015">
    <property type="entry name" value="SIS_PGI_1"/>
    <property type="match status" value="1"/>
</dbReference>
<dbReference type="GO" id="GO:0005829">
    <property type="term" value="C:cytosol"/>
    <property type="evidence" value="ECO:0007669"/>
    <property type="project" value="TreeGrafter"/>
</dbReference>
<evidence type="ECO:0000256" key="5">
    <source>
        <dbReference type="ARBA" id="ARBA00023235"/>
    </source>
</evidence>
<dbReference type="PROSITE" id="PS00765">
    <property type="entry name" value="P_GLUCOSE_ISOMERASE_1"/>
    <property type="match status" value="1"/>
</dbReference>
<dbReference type="NCBIfam" id="NF001211">
    <property type="entry name" value="PRK00179.1"/>
    <property type="match status" value="1"/>
</dbReference>
<dbReference type="Proteomes" id="UP000294887">
    <property type="component" value="Unassembled WGS sequence"/>
</dbReference>
<dbReference type="GO" id="GO:0004347">
    <property type="term" value="F:glucose-6-phosphate isomerase activity"/>
    <property type="evidence" value="ECO:0007669"/>
    <property type="project" value="UniProtKB-UniRule"/>
</dbReference>
<keyword evidence="7" id="KW-0963">Cytoplasm</keyword>
<accession>A0A4R1F0A1</accession>
<dbReference type="FunFam" id="3.40.50.10490:FF:000004">
    <property type="entry name" value="Glucose-6-phosphate isomerase"/>
    <property type="match status" value="1"/>
</dbReference>
<evidence type="ECO:0000313" key="9">
    <source>
        <dbReference type="EMBL" id="TCJ84928.1"/>
    </source>
</evidence>
<evidence type="ECO:0000256" key="7">
    <source>
        <dbReference type="HAMAP-Rule" id="MF_00473"/>
    </source>
</evidence>
<dbReference type="InterPro" id="IPR035482">
    <property type="entry name" value="SIS_PGI_2"/>
</dbReference>
<dbReference type="InterPro" id="IPR046348">
    <property type="entry name" value="SIS_dom_sf"/>
</dbReference>
<dbReference type="PANTHER" id="PTHR11469">
    <property type="entry name" value="GLUCOSE-6-PHOSPHATE ISOMERASE"/>
    <property type="match status" value="1"/>
</dbReference>
<comment type="subcellular location">
    <subcellularLocation>
        <location evidence="7">Cytoplasm</location>
    </subcellularLocation>
</comment>
<gene>
    <name evidence="7" type="primary">pgi</name>
    <name evidence="9" type="ORF">EV695_2891</name>
</gene>